<proteinExistence type="inferred from homology"/>
<dbReference type="InterPro" id="IPR016035">
    <property type="entry name" value="Acyl_Trfase/lysoPLipase"/>
</dbReference>
<dbReference type="InterPro" id="IPR050301">
    <property type="entry name" value="NTE"/>
</dbReference>
<dbReference type="SMART" id="SM00100">
    <property type="entry name" value="cNMP"/>
    <property type="match status" value="2"/>
</dbReference>
<comment type="function">
    <text evidence="13">Intracellular phospholipase B that catalyzes the double deacylation of phosphatidylcholine (PC) to glycerophosphocholine (GroPCho). Plays an important role in membrane lipid homeostasis. Responsible for the rapid PC turnover in response to inositol, elevated temperatures, or when choline is present in the growth medium.</text>
</comment>
<dbReference type="GO" id="GO:0004622">
    <property type="term" value="F:phosphatidylcholine lysophospholipase activity"/>
    <property type="evidence" value="ECO:0007669"/>
    <property type="project" value="UniProtKB-EC"/>
</dbReference>
<feature type="region of interest" description="Disordered" evidence="17">
    <location>
        <begin position="421"/>
        <end position="455"/>
    </location>
</feature>
<dbReference type="InterPro" id="IPR000595">
    <property type="entry name" value="cNMP-bd_dom"/>
</dbReference>
<evidence type="ECO:0000259" key="19">
    <source>
        <dbReference type="PROSITE" id="PS51635"/>
    </source>
</evidence>
<evidence type="ECO:0000256" key="2">
    <source>
        <dbReference type="ARBA" id="ARBA00006636"/>
    </source>
</evidence>
<evidence type="ECO:0000256" key="11">
    <source>
        <dbReference type="ARBA" id="ARBA00023098"/>
    </source>
</evidence>
<evidence type="ECO:0000256" key="8">
    <source>
        <dbReference type="ARBA" id="ARBA00022824"/>
    </source>
</evidence>
<dbReference type="SUPFAM" id="SSF52151">
    <property type="entry name" value="FabD/lysophospholipase-like"/>
    <property type="match status" value="1"/>
</dbReference>
<feature type="region of interest" description="Disordered" evidence="17">
    <location>
        <begin position="1374"/>
        <end position="1394"/>
    </location>
</feature>
<accession>A0A9P8TFN6</accession>
<name>A0A9P8TFN6_9ASCO</name>
<dbReference type="FunFam" id="3.40.1090.10:FF:000013">
    <property type="entry name" value="Lysophospholipase NTE1"/>
    <property type="match status" value="1"/>
</dbReference>
<feature type="active site" description="Proton acceptor" evidence="15">
    <location>
        <position position="1243"/>
    </location>
</feature>
<evidence type="ECO:0000256" key="13">
    <source>
        <dbReference type="ARBA" id="ARBA00024965"/>
    </source>
</evidence>
<evidence type="ECO:0000256" key="1">
    <source>
        <dbReference type="ARBA" id="ARBA00004586"/>
    </source>
</evidence>
<dbReference type="Pfam" id="PF01734">
    <property type="entry name" value="Patatin"/>
    <property type="match status" value="1"/>
</dbReference>
<keyword evidence="21" id="KW-1185">Reference proteome</keyword>
<dbReference type="Proteomes" id="UP000788993">
    <property type="component" value="Unassembled WGS sequence"/>
</dbReference>
<evidence type="ECO:0000256" key="5">
    <source>
        <dbReference type="ARBA" id="ARBA00022692"/>
    </source>
</evidence>
<evidence type="ECO:0000256" key="12">
    <source>
        <dbReference type="ARBA" id="ARBA00023136"/>
    </source>
</evidence>
<dbReference type="Pfam" id="PF24179">
    <property type="entry name" value="NTE_Ploop"/>
    <property type="match status" value="1"/>
</dbReference>
<dbReference type="Gene3D" id="2.60.120.10">
    <property type="entry name" value="Jelly Rolls"/>
    <property type="match status" value="3"/>
</dbReference>
<feature type="domain" description="PNPLA" evidence="19">
    <location>
        <begin position="1092"/>
        <end position="1256"/>
    </location>
</feature>
<protein>
    <recommendedName>
        <fullName evidence="4 16">Lysophospholipase NTE1</fullName>
        <ecNumber evidence="3 16">3.1.1.5</ecNumber>
    </recommendedName>
    <alternativeName>
        <fullName evidence="16">Intracellular phospholipase B</fullName>
    </alternativeName>
</protein>
<dbReference type="CDD" id="cd00038">
    <property type="entry name" value="CAP_ED"/>
    <property type="match status" value="2"/>
</dbReference>
<evidence type="ECO:0000256" key="7">
    <source>
        <dbReference type="ARBA" id="ARBA00022801"/>
    </source>
</evidence>
<feature type="compositionally biased region" description="Polar residues" evidence="17">
    <location>
        <begin position="432"/>
        <end position="449"/>
    </location>
</feature>
<dbReference type="FunFam" id="3.40.1090.10:FF:000007">
    <property type="entry name" value="Lysophospholipase NTE1"/>
    <property type="match status" value="1"/>
</dbReference>
<keyword evidence="9 15" id="KW-0442">Lipid degradation</keyword>
<feature type="transmembrane region" description="Helical" evidence="16">
    <location>
        <begin position="12"/>
        <end position="34"/>
    </location>
</feature>
<organism evidence="20 21">
    <name type="scientific">Ogataea polymorpha</name>
    <dbReference type="NCBI Taxonomy" id="460523"/>
    <lineage>
        <taxon>Eukaryota</taxon>
        <taxon>Fungi</taxon>
        <taxon>Dikarya</taxon>
        <taxon>Ascomycota</taxon>
        <taxon>Saccharomycotina</taxon>
        <taxon>Pichiomycetes</taxon>
        <taxon>Pichiales</taxon>
        <taxon>Pichiaceae</taxon>
        <taxon>Ogataea</taxon>
    </lineage>
</organism>
<gene>
    <name evidence="20" type="ORF">OGATHE_001130</name>
</gene>
<evidence type="ECO:0000256" key="9">
    <source>
        <dbReference type="ARBA" id="ARBA00022963"/>
    </source>
</evidence>
<feature type="short sequence motif" description="DGA/G" evidence="15">
    <location>
        <begin position="1243"/>
        <end position="1245"/>
    </location>
</feature>
<evidence type="ECO:0000256" key="6">
    <source>
        <dbReference type="ARBA" id="ARBA00022737"/>
    </source>
</evidence>
<reference evidence="20" key="2">
    <citation type="submission" date="2021-01" db="EMBL/GenBank/DDBJ databases">
        <authorList>
            <person name="Schikora-Tamarit M.A."/>
        </authorList>
    </citation>
    <scope>NUCLEOTIDE SEQUENCE</scope>
    <source>
        <strain evidence="20">NCAIM Y.01608</strain>
    </source>
</reference>
<dbReference type="PANTHER" id="PTHR14226:SF29">
    <property type="entry name" value="NEUROPATHY TARGET ESTERASE SWS"/>
    <property type="match status" value="1"/>
</dbReference>
<dbReference type="Pfam" id="PF00027">
    <property type="entry name" value="cNMP_binding"/>
    <property type="match status" value="2"/>
</dbReference>
<feature type="active site" description="Nucleophile" evidence="15">
    <location>
        <position position="1125"/>
    </location>
</feature>
<comment type="caution">
    <text evidence="20">The sequence shown here is derived from an EMBL/GenBank/DDBJ whole genome shotgun (WGS) entry which is preliminary data.</text>
</comment>
<dbReference type="EC" id="3.1.1.5" evidence="3 16"/>
<dbReference type="InterPro" id="IPR056556">
    <property type="entry name" value="NTE1_P-loop_dom"/>
</dbReference>
<dbReference type="InterPro" id="IPR001423">
    <property type="entry name" value="LysoPLipase_patatin_CS"/>
</dbReference>
<dbReference type="SUPFAM" id="SSF51206">
    <property type="entry name" value="cAMP-binding domain-like"/>
    <property type="match status" value="3"/>
</dbReference>
<feature type="short sequence motif" description="GXGXXG" evidence="15">
    <location>
        <begin position="1096"/>
        <end position="1101"/>
    </location>
</feature>
<dbReference type="Gene3D" id="3.40.1090.10">
    <property type="entry name" value="Cytosolic phospholipase A2 catalytic domain"/>
    <property type="match status" value="2"/>
</dbReference>
<comment type="catalytic activity">
    <reaction evidence="14 16">
        <text>a 1-acyl-sn-glycero-3-phosphocholine + H2O = sn-glycerol 3-phosphocholine + a fatty acid + H(+)</text>
        <dbReference type="Rhea" id="RHEA:15177"/>
        <dbReference type="ChEBI" id="CHEBI:15377"/>
        <dbReference type="ChEBI" id="CHEBI:15378"/>
        <dbReference type="ChEBI" id="CHEBI:16870"/>
        <dbReference type="ChEBI" id="CHEBI:28868"/>
        <dbReference type="ChEBI" id="CHEBI:58168"/>
        <dbReference type="EC" id="3.1.1.5"/>
    </reaction>
</comment>
<dbReference type="GO" id="GO:0005789">
    <property type="term" value="C:endoplasmic reticulum membrane"/>
    <property type="evidence" value="ECO:0007669"/>
    <property type="project" value="UniProtKB-SubCell"/>
</dbReference>
<evidence type="ECO:0000256" key="17">
    <source>
        <dbReference type="SAM" id="MobiDB-lite"/>
    </source>
</evidence>
<comment type="subcellular location">
    <subcellularLocation>
        <location evidence="1 16">Endoplasmic reticulum membrane</location>
    </subcellularLocation>
</comment>
<dbReference type="InterPro" id="IPR002641">
    <property type="entry name" value="PNPLA_dom"/>
</dbReference>
<keyword evidence="6" id="KW-0677">Repeat</keyword>
<reference evidence="20" key="1">
    <citation type="journal article" date="2021" name="Open Biol.">
        <title>Shared evolutionary footprints suggest mitochondrial oxidative damage underlies multiple complex I losses in fungi.</title>
        <authorList>
            <person name="Schikora-Tamarit M.A."/>
            <person name="Marcet-Houben M."/>
            <person name="Nosek J."/>
            <person name="Gabaldon T."/>
        </authorList>
    </citation>
    <scope>NUCLEOTIDE SEQUENCE</scope>
    <source>
        <strain evidence="20">NCAIM Y.01608</strain>
    </source>
</reference>
<feature type="domain" description="Cyclic nucleotide-binding" evidence="18">
    <location>
        <begin position="710"/>
        <end position="817"/>
    </location>
</feature>
<keyword evidence="11 15" id="KW-0443">Lipid metabolism</keyword>
<keyword evidence="8 16" id="KW-0256">Endoplasmic reticulum</keyword>
<evidence type="ECO:0000256" key="10">
    <source>
        <dbReference type="ARBA" id="ARBA00022989"/>
    </source>
</evidence>
<feature type="region of interest" description="Disordered" evidence="17">
    <location>
        <begin position="358"/>
        <end position="382"/>
    </location>
</feature>
<dbReference type="PROSITE" id="PS50042">
    <property type="entry name" value="CNMP_BINDING_3"/>
    <property type="match status" value="2"/>
</dbReference>
<feature type="domain" description="Cyclic nucleotide-binding" evidence="18">
    <location>
        <begin position="586"/>
        <end position="681"/>
    </location>
</feature>
<evidence type="ECO:0000256" key="15">
    <source>
        <dbReference type="PROSITE-ProRule" id="PRU01161"/>
    </source>
</evidence>
<keyword evidence="7 15" id="KW-0378">Hydrolase</keyword>
<evidence type="ECO:0000256" key="16">
    <source>
        <dbReference type="RuleBase" id="RU362043"/>
    </source>
</evidence>
<dbReference type="PANTHER" id="PTHR14226">
    <property type="entry name" value="NEUROPATHY TARGET ESTERASE/SWISS CHEESE D.MELANOGASTER"/>
    <property type="match status" value="1"/>
</dbReference>
<comment type="similarity">
    <text evidence="2 16">Belongs to the NTE family.</text>
</comment>
<keyword evidence="12 16" id="KW-0472">Membrane</keyword>
<evidence type="ECO:0000313" key="21">
    <source>
        <dbReference type="Proteomes" id="UP000788993"/>
    </source>
</evidence>
<keyword evidence="10 16" id="KW-1133">Transmembrane helix</keyword>
<dbReference type="GO" id="GO:0046470">
    <property type="term" value="P:phosphatidylcholine metabolic process"/>
    <property type="evidence" value="ECO:0007669"/>
    <property type="project" value="InterPro"/>
</dbReference>
<dbReference type="InterPro" id="IPR014710">
    <property type="entry name" value="RmlC-like_jellyroll"/>
</dbReference>
<evidence type="ECO:0000256" key="14">
    <source>
        <dbReference type="ARBA" id="ARBA00049531"/>
    </source>
</evidence>
<dbReference type="PROSITE" id="PS01237">
    <property type="entry name" value="UPF0028"/>
    <property type="match status" value="1"/>
</dbReference>
<evidence type="ECO:0000256" key="3">
    <source>
        <dbReference type="ARBA" id="ARBA00013274"/>
    </source>
</evidence>
<dbReference type="InterPro" id="IPR018490">
    <property type="entry name" value="cNMP-bd_dom_sf"/>
</dbReference>
<dbReference type="EMBL" id="JAEUBD010000146">
    <property type="protein sequence ID" value="KAH3676641.1"/>
    <property type="molecule type" value="Genomic_DNA"/>
</dbReference>
<dbReference type="PROSITE" id="PS51635">
    <property type="entry name" value="PNPLA"/>
    <property type="match status" value="1"/>
</dbReference>
<keyword evidence="5 16" id="KW-0812">Transmembrane</keyword>
<evidence type="ECO:0000259" key="18">
    <source>
        <dbReference type="PROSITE" id="PS50042"/>
    </source>
</evidence>
<evidence type="ECO:0000313" key="20">
    <source>
        <dbReference type="EMBL" id="KAH3676641.1"/>
    </source>
</evidence>
<feature type="short sequence motif" description="GXSXG" evidence="15">
    <location>
        <begin position="1123"/>
        <end position="1127"/>
    </location>
</feature>
<feature type="transmembrane region" description="Helical" evidence="16">
    <location>
        <begin position="41"/>
        <end position="63"/>
    </location>
</feature>
<evidence type="ECO:0000256" key="4">
    <source>
        <dbReference type="ARBA" id="ARBA00018317"/>
    </source>
</evidence>
<dbReference type="GO" id="GO:0016042">
    <property type="term" value="P:lipid catabolic process"/>
    <property type="evidence" value="ECO:0007669"/>
    <property type="project" value="UniProtKB-UniRule"/>
</dbReference>
<sequence length="1394" mass="154840">MSQWLLVLPQKLVSGVINLLATSLYLFSAVLYSIATYLAQVALSFSTVLLIAIVVSLATYAYIHYRYLTVYSRLPEDPKRQEPSMDTFLETSGRERKARQNYLDEFLSAIKIFGYLESQVFNELTKSMQTQKLDSGEIVFLDENSGFMICVEGEIEVFCKIGSSNDENAVFTNESSSNYVIVDDIRYRLLNNVKSGAPLSSLTSVLNLLTASDLNIPDRQASGILPVPSDFDLDNKVFADSPVPQPPSSNETPTLIAIPKNNCTISIIPKDSFSRLAYKYPKATSHIVQMILTKLYRVTFQTAHDYLGLTTDIMRTEINLNKQCSNVLPSYLSNKVVEHFMPRLSSYSTLNESHSLLKRSQSSKLMRSEPIHLDPGSRSVSPAGPISIHTAPTSFMATLSSDADESNQSDDMLAVPRSRIKARRPRSEVSGARNSSRHFSLAARNSTNPGDLVSNVPVSHLDKMASIGKTDKGHLHDRIVNGENEEPAEMAVRVAIAESICESIGVDRGSLQVSSPSRMSFSPSVMSSPMVAGITEMNTKPKGLGIGTRSKVRTFSSHNLGTPNDDEDGATGSQKSFMDFENIKSDLANSINLKHVSAGTKLIEANEHTPGIYYVIDGVLKVTYMNENTDGDPTEEFVYEVKQGGIAGYLGTLIGSKSFVNVVAAVDCYVAFLPREVFEILNERFPYLQLAIAKNLLRILDKRLLLADYAMEWVHISAGDSLYTQGDPANGIYIVLNGRFRSMRTPEGRDVQPVIVSEHGQGESLGEVEVLTKTKRDLTLVAIRDSELARIPRSLFEMIALSNPSIMVKVTRIVANRFIHSKEHDGNFELATPTATIKDDNFSKNFNNYRTITILPITYGLPVVEFGERLTTALENVSKTAKMLTQSTALSRLGKHAFDHLAKLKQSGYFSELEDKYDIVIYVADTPVNSSWTKTCIQQGDCILLLADSQQPPNIGEYERLLVKNNTTARTELILLHPERYVEPGSTNNWLKNRIWVHSHHHVQLSFDSNSMPAEVDFGPISKSANTSKLLTATTAKLSANLRHMLSNNEFLQMIKQTREAFKSKRYYRPMQEHKDDFMRLARILTGQAVGLVLGGGGARGISHIGVIAALEEKGIPVDFVGGTSIGAFVGALYAREYDLVPVYGRAKTFSGRMGSIWRSLLDLTIPLTSYTTGHEFNRGIWKALGDSRIEDFWIKFYCNSTNITESVMEIHTSGYAWRYVRASMSLAALLPPLTDNGNMLLDGGYIDNLTVEEMKRRGAHAIIACDVGSEDDRSKMHYGESLSGLWVLLNRINPFSAHPNVPTMTDIQIRLAYVASVIALEKSKNSKDCVYLRPPIEGYATLDFSKFDEIYGVGSKYAAEVLNKLQSKGELPSFKTRRRELSKHPTLQRRNSI</sequence>